<dbReference type="InterPro" id="IPR017441">
    <property type="entry name" value="Protein_kinase_ATP_BS"/>
</dbReference>
<feature type="compositionally biased region" description="Polar residues" evidence="13">
    <location>
        <begin position="456"/>
        <end position="467"/>
    </location>
</feature>
<feature type="compositionally biased region" description="Polar residues" evidence="13">
    <location>
        <begin position="290"/>
        <end position="299"/>
    </location>
</feature>
<proteinExistence type="inferred from homology"/>
<feature type="compositionally biased region" description="Basic and acidic residues" evidence="13">
    <location>
        <begin position="1"/>
        <end position="14"/>
    </location>
</feature>
<evidence type="ECO:0000256" key="3">
    <source>
        <dbReference type="ARBA" id="ARBA00022741"/>
    </source>
</evidence>
<dbReference type="CDD" id="cd14007">
    <property type="entry name" value="STKc_Aurora"/>
    <property type="match status" value="1"/>
</dbReference>
<evidence type="ECO:0000256" key="1">
    <source>
        <dbReference type="ARBA" id="ARBA00022527"/>
    </source>
</evidence>
<dbReference type="PROSITE" id="PS00108">
    <property type="entry name" value="PROTEIN_KINASE_ST"/>
    <property type="match status" value="1"/>
</dbReference>
<accession>A0A8K1FGS8</accession>
<dbReference type="InterPro" id="IPR011009">
    <property type="entry name" value="Kinase-like_dom_sf"/>
</dbReference>
<feature type="region of interest" description="Disordered" evidence="13">
    <location>
        <begin position="441"/>
        <end position="467"/>
    </location>
</feature>
<evidence type="ECO:0000256" key="4">
    <source>
        <dbReference type="ARBA" id="ARBA00022777"/>
    </source>
</evidence>
<feature type="compositionally biased region" description="Low complexity" evidence="13">
    <location>
        <begin position="315"/>
        <end position="325"/>
    </location>
</feature>
<feature type="cross-link" description="Glycyl lysine isopeptide (Lys-Gly) (interchain with G-Cter in SUMO2)" evidence="10">
    <location>
        <position position="612"/>
    </location>
</feature>
<feature type="compositionally biased region" description="Low complexity" evidence="13">
    <location>
        <begin position="83"/>
        <end position="92"/>
    </location>
</feature>
<dbReference type="Proteomes" id="UP000794436">
    <property type="component" value="Unassembled WGS sequence"/>
</dbReference>
<feature type="domain" description="Protein kinase" evidence="14">
    <location>
        <begin position="487"/>
        <end position="741"/>
    </location>
</feature>
<dbReference type="Pfam" id="PF00069">
    <property type="entry name" value="Pkinase"/>
    <property type="match status" value="1"/>
</dbReference>
<comment type="caution">
    <text evidence="15">The sequence shown here is derived from an EMBL/GenBank/DDBJ whole genome shotgun (WGS) entry which is preliminary data.</text>
</comment>
<name>A0A8K1FGS8_PYTOL</name>
<sequence length="747" mass="82733">MADRRREQLEQWRERRQRAKMAATTAKRPTPSSVSVAVPRRAMAAAAARPTVAKSTTSRKEVVKPSPSTAPRARAVASTAEVPAAKSKAATPPTKPTEEPKGDLKQETSVTHEEKPPEQASADKNREERDVAPSSAQDERKRARRTSVLPSPAAVSALAGGAQRVLTPPQFENARGKVVSMVNSDEKLGGERLLLVNKRTSQEGVSSHSQSSTGTEDTIRRRTSGSLEAPGLNSALNPSSSEKLGSGSVLSARKRTSQEGSSTFSQSSTETEDTLHRRTSGSLEAPGLNSALNPSSSEKLGSGSVLSARKRTSQEDSSTYSQSSTETEDTLRRRTSGSLEGDDQELRNVRTKLSFGSFPTASGPLRVLSTAQSDDEDDVKGKTQRTEQSTRPSDRRMSREPERIPIQPLRADNESAEQSSTKKSSLPQRVAVRVAGTGLSTNQPLRRVSSGEGMVNPSNRRSLDESNTGATLEERLMEHRKWDMEDFTVTKNLGKGKFGNVYLAKEKHSNVTVALKVLFKTPLIQDGGLINLKREVEVQSRLQHPNILRLFGYFYDEACVYLILEYAPQGELFKVLSKQRHFSETMTAHYIAQVVDALEYLHSCNVIHRDIKPENLLMGSNHSIKLADFGWSVHAPKEFARRRTFCGTPDYLSPEVLVGDEYDYRVDIWSVGVLTYEFLFGYTPFHVDNQVEMYKRIEGVQFEFPAEPEVSESAKRFISGLLKRRPGDRMTLREASEHEWLKNRSSI</sequence>
<dbReference type="PANTHER" id="PTHR24350">
    <property type="entry name" value="SERINE/THREONINE-PROTEIN KINASE IAL-RELATED"/>
    <property type="match status" value="1"/>
</dbReference>
<dbReference type="InterPro" id="IPR008271">
    <property type="entry name" value="Ser/Thr_kinase_AS"/>
</dbReference>
<feature type="binding site" evidence="9 11">
    <location>
        <position position="516"/>
    </location>
    <ligand>
        <name>ATP</name>
        <dbReference type="ChEBI" id="CHEBI:30616"/>
    </ligand>
</feature>
<evidence type="ECO:0000256" key="11">
    <source>
        <dbReference type="PROSITE-ProRule" id="PRU10141"/>
    </source>
</evidence>
<organism evidence="15 16">
    <name type="scientific">Pythium oligandrum</name>
    <name type="common">Mycoparasitic fungus</name>
    <dbReference type="NCBI Taxonomy" id="41045"/>
    <lineage>
        <taxon>Eukaryota</taxon>
        <taxon>Sar</taxon>
        <taxon>Stramenopiles</taxon>
        <taxon>Oomycota</taxon>
        <taxon>Peronosporomycetes</taxon>
        <taxon>Pythiales</taxon>
        <taxon>Pythiaceae</taxon>
        <taxon>Pythium</taxon>
    </lineage>
</organism>
<keyword evidence="4 12" id="KW-0418">Kinase</keyword>
<comment type="catalytic activity">
    <reaction evidence="7 12">
        <text>L-seryl-[protein] + ATP = O-phospho-L-seryl-[protein] + ADP + H(+)</text>
        <dbReference type="Rhea" id="RHEA:17989"/>
        <dbReference type="Rhea" id="RHEA-COMP:9863"/>
        <dbReference type="Rhea" id="RHEA-COMP:11604"/>
        <dbReference type="ChEBI" id="CHEBI:15378"/>
        <dbReference type="ChEBI" id="CHEBI:29999"/>
        <dbReference type="ChEBI" id="CHEBI:30616"/>
        <dbReference type="ChEBI" id="CHEBI:83421"/>
        <dbReference type="ChEBI" id="CHEBI:456216"/>
        <dbReference type="EC" id="2.7.11.1"/>
    </reaction>
</comment>
<dbReference type="FunFam" id="3.30.200.20:FF:000042">
    <property type="entry name" value="Aurora kinase A"/>
    <property type="match status" value="1"/>
</dbReference>
<dbReference type="FunFam" id="1.10.510.10:FF:000235">
    <property type="entry name" value="Serine/threonine-protein kinase ark1"/>
    <property type="match status" value="1"/>
</dbReference>
<feature type="active site" description="Proton acceptor" evidence="8">
    <location>
        <position position="610"/>
    </location>
</feature>
<dbReference type="PROSITE" id="PS00107">
    <property type="entry name" value="PROTEIN_KINASE_ATP"/>
    <property type="match status" value="1"/>
</dbReference>
<dbReference type="InterPro" id="IPR000719">
    <property type="entry name" value="Prot_kinase_dom"/>
</dbReference>
<keyword evidence="5 9" id="KW-0067">ATP-binding</keyword>
<evidence type="ECO:0000256" key="10">
    <source>
        <dbReference type="PIRSR" id="PIRSR630616-3"/>
    </source>
</evidence>
<dbReference type="SMART" id="SM00220">
    <property type="entry name" value="S_TKc"/>
    <property type="match status" value="1"/>
</dbReference>
<dbReference type="Gene3D" id="1.10.510.10">
    <property type="entry name" value="Transferase(Phosphotransferase) domain 1"/>
    <property type="match status" value="1"/>
</dbReference>
<keyword evidence="3 9" id="KW-0547">Nucleotide-binding</keyword>
<comment type="catalytic activity">
    <reaction evidence="6 12">
        <text>L-threonyl-[protein] + ATP = O-phospho-L-threonyl-[protein] + ADP + H(+)</text>
        <dbReference type="Rhea" id="RHEA:46608"/>
        <dbReference type="Rhea" id="RHEA-COMP:11060"/>
        <dbReference type="Rhea" id="RHEA-COMP:11605"/>
        <dbReference type="ChEBI" id="CHEBI:15378"/>
        <dbReference type="ChEBI" id="CHEBI:30013"/>
        <dbReference type="ChEBI" id="CHEBI:30616"/>
        <dbReference type="ChEBI" id="CHEBI:61977"/>
        <dbReference type="ChEBI" id="CHEBI:456216"/>
        <dbReference type="EC" id="2.7.11.1"/>
    </reaction>
</comment>
<feature type="compositionally biased region" description="Polar residues" evidence="13">
    <location>
        <begin position="234"/>
        <end position="243"/>
    </location>
</feature>
<evidence type="ECO:0000256" key="8">
    <source>
        <dbReference type="PIRSR" id="PIRSR630616-1"/>
    </source>
</evidence>
<feature type="region of interest" description="Disordered" evidence="13">
    <location>
        <begin position="1"/>
        <end position="427"/>
    </location>
</feature>
<feature type="compositionally biased region" description="Low complexity" evidence="13">
    <location>
        <begin position="258"/>
        <end position="269"/>
    </location>
</feature>
<evidence type="ECO:0000256" key="2">
    <source>
        <dbReference type="ARBA" id="ARBA00022679"/>
    </source>
</evidence>
<dbReference type="OrthoDB" id="377346at2759"/>
<evidence type="ECO:0000313" key="15">
    <source>
        <dbReference type="EMBL" id="TMW63105.1"/>
    </source>
</evidence>
<evidence type="ECO:0000256" key="5">
    <source>
        <dbReference type="ARBA" id="ARBA00022840"/>
    </source>
</evidence>
<feature type="compositionally biased region" description="Low complexity" evidence="13">
    <location>
        <begin position="28"/>
        <end position="56"/>
    </location>
</feature>
<dbReference type="PROSITE" id="PS50011">
    <property type="entry name" value="PROTEIN_KINASE_DOM"/>
    <property type="match status" value="1"/>
</dbReference>
<evidence type="ECO:0000256" key="6">
    <source>
        <dbReference type="ARBA" id="ARBA00047899"/>
    </source>
</evidence>
<evidence type="ECO:0000313" key="16">
    <source>
        <dbReference type="Proteomes" id="UP000794436"/>
    </source>
</evidence>
<dbReference type="EMBL" id="SPLM01000072">
    <property type="protein sequence ID" value="TMW63105.1"/>
    <property type="molecule type" value="Genomic_DNA"/>
</dbReference>
<dbReference type="InterPro" id="IPR030616">
    <property type="entry name" value="Aur-like"/>
</dbReference>
<comment type="similarity">
    <text evidence="12">Belongs to the protein kinase superfamily. Ser/Thr protein kinase family. Aurora subfamily.</text>
</comment>
<feature type="binding site" evidence="9">
    <location>
        <position position="628"/>
    </location>
    <ligand>
        <name>ATP</name>
        <dbReference type="ChEBI" id="CHEBI:30616"/>
    </ligand>
</feature>
<keyword evidence="16" id="KW-1185">Reference proteome</keyword>
<feature type="compositionally biased region" description="Basic and acidic residues" evidence="13">
    <location>
        <begin position="392"/>
        <end position="403"/>
    </location>
</feature>
<evidence type="ECO:0000256" key="9">
    <source>
        <dbReference type="PIRSR" id="PIRSR630616-2"/>
    </source>
</evidence>
<gene>
    <name evidence="15" type="ORF">Poli38472_002046</name>
</gene>
<evidence type="ECO:0000259" key="14">
    <source>
        <dbReference type="PROSITE" id="PS50011"/>
    </source>
</evidence>
<reference evidence="15" key="1">
    <citation type="submission" date="2019-03" db="EMBL/GenBank/DDBJ databases">
        <title>Long read genome sequence of the mycoparasitic Pythium oligandrum ATCC 38472 isolated from sugarbeet rhizosphere.</title>
        <authorList>
            <person name="Gaulin E."/>
        </authorList>
    </citation>
    <scope>NUCLEOTIDE SEQUENCE</scope>
    <source>
        <strain evidence="15">ATCC 38472_TT</strain>
    </source>
</reference>
<feature type="compositionally biased region" description="Polar residues" evidence="13">
    <location>
        <begin position="416"/>
        <end position="427"/>
    </location>
</feature>
<keyword evidence="1 12" id="KW-0723">Serine/threonine-protein kinase</keyword>
<dbReference type="SUPFAM" id="SSF56112">
    <property type="entry name" value="Protein kinase-like (PK-like)"/>
    <property type="match status" value="1"/>
</dbReference>
<feature type="compositionally biased region" description="Low complexity" evidence="13">
    <location>
        <begin position="202"/>
        <end position="216"/>
    </location>
</feature>
<protein>
    <recommendedName>
        <fullName evidence="12">Aurora kinase</fullName>
        <ecNumber evidence="12">2.7.11.1</ecNumber>
    </recommendedName>
</protein>
<feature type="binding site" evidence="9">
    <location>
        <begin position="614"/>
        <end position="615"/>
    </location>
    <ligand>
        <name>ATP</name>
        <dbReference type="ChEBI" id="CHEBI:30616"/>
    </ligand>
</feature>
<dbReference type="AlphaFoldDB" id="A0A8K1FGS8"/>
<feature type="binding site" evidence="9">
    <location>
        <position position="497"/>
    </location>
    <ligand>
        <name>ATP</name>
        <dbReference type="ChEBI" id="CHEBI:30616"/>
    </ligand>
</feature>
<dbReference type="GO" id="GO:0004674">
    <property type="term" value="F:protein serine/threonine kinase activity"/>
    <property type="evidence" value="ECO:0007669"/>
    <property type="project" value="UniProtKB-KW"/>
</dbReference>
<evidence type="ECO:0000256" key="13">
    <source>
        <dbReference type="SAM" id="MobiDB-lite"/>
    </source>
</evidence>
<feature type="compositionally biased region" description="Basic and acidic residues" evidence="13">
    <location>
        <begin position="96"/>
        <end position="141"/>
    </location>
</feature>
<dbReference type="GO" id="GO:0005524">
    <property type="term" value="F:ATP binding"/>
    <property type="evidence" value="ECO:0007669"/>
    <property type="project" value="UniProtKB-UniRule"/>
</dbReference>
<evidence type="ECO:0000256" key="12">
    <source>
        <dbReference type="RuleBase" id="RU367134"/>
    </source>
</evidence>
<feature type="binding site" evidence="9">
    <location>
        <begin position="565"/>
        <end position="567"/>
    </location>
    <ligand>
        <name>ATP</name>
        <dbReference type="ChEBI" id="CHEBI:30616"/>
    </ligand>
</feature>
<dbReference type="EC" id="2.7.11.1" evidence="12"/>
<evidence type="ECO:0000256" key="7">
    <source>
        <dbReference type="ARBA" id="ARBA00048679"/>
    </source>
</evidence>
<keyword evidence="2 12" id="KW-0808">Transferase</keyword>